<dbReference type="RefSeq" id="WP_200823008.1">
    <property type="nucleotide sequence ID" value="NZ_FCOF02000019.1"/>
</dbReference>
<gene>
    <name evidence="1" type="ORF">AWB75_04127</name>
</gene>
<evidence type="ECO:0000313" key="1">
    <source>
        <dbReference type="EMBL" id="SAK74283.1"/>
    </source>
</evidence>
<dbReference type="AlphaFoldDB" id="A0A158BW23"/>
<name>A0A158BW23_9BURK</name>
<evidence type="ECO:0000313" key="2">
    <source>
        <dbReference type="Proteomes" id="UP000054870"/>
    </source>
</evidence>
<protein>
    <submittedName>
        <fullName evidence="1">Uncharacterized protein</fullName>
    </submittedName>
</protein>
<reference evidence="1" key="1">
    <citation type="submission" date="2016-01" db="EMBL/GenBank/DDBJ databases">
        <authorList>
            <person name="Peeters C."/>
        </authorList>
    </citation>
    <scope>NUCLEOTIDE SEQUENCE [LARGE SCALE GENOMIC DNA]</scope>
    <source>
        <strain evidence="1">LMG 29318</strain>
    </source>
</reference>
<proteinExistence type="predicted"/>
<comment type="caution">
    <text evidence="1">The sequence shown here is derived from an EMBL/GenBank/DDBJ whole genome shotgun (WGS) entry which is preliminary data.</text>
</comment>
<dbReference type="EMBL" id="FCOF02000019">
    <property type="protein sequence ID" value="SAK74283.1"/>
    <property type="molecule type" value="Genomic_DNA"/>
</dbReference>
<sequence length="45" mass="5019">MNSMNILTMLADNPILSAALAITFLLMGAEACLVRRALREPEMRR</sequence>
<dbReference type="Proteomes" id="UP000054870">
    <property type="component" value="Unassembled WGS sequence"/>
</dbReference>
<accession>A0A158BW23</accession>
<keyword evidence="2" id="KW-1185">Reference proteome</keyword>
<organism evidence="1 2">
    <name type="scientific">Caballeronia catudaia</name>
    <dbReference type="NCBI Taxonomy" id="1777136"/>
    <lineage>
        <taxon>Bacteria</taxon>
        <taxon>Pseudomonadati</taxon>
        <taxon>Pseudomonadota</taxon>
        <taxon>Betaproteobacteria</taxon>
        <taxon>Burkholderiales</taxon>
        <taxon>Burkholderiaceae</taxon>
        <taxon>Caballeronia</taxon>
    </lineage>
</organism>